<feature type="region of interest" description="Disordered" evidence="1">
    <location>
        <begin position="594"/>
        <end position="637"/>
    </location>
</feature>
<feature type="compositionally biased region" description="Basic and acidic residues" evidence="1">
    <location>
        <begin position="505"/>
        <end position="515"/>
    </location>
</feature>
<dbReference type="VEuPathDB" id="FungiDB:ASPSYDRAFT_57891"/>
<feature type="compositionally biased region" description="Low complexity" evidence="1">
    <location>
        <begin position="109"/>
        <end position="120"/>
    </location>
</feature>
<evidence type="ECO:0000313" key="3">
    <source>
        <dbReference type="Proteomes" id="UP000184356"/>
    </source>
</evidence>
<organism evidence="2 3">
    <name type="scientific">Aspergillus sydowii CBS 593.65</name>
    <dbReference type="NCBI Taxonomy" id="1036612"/>
    <lineage>
        <taxon>Eukaryota</taxon>
        <taxon>Fungi</taxon>
        <taxon>Dikarya</taxon>
        <taxon>Ascomycota</taxon>
        <taxon>Pezizomycotina</taxon>
        <taxon>Eurotiomycetes</taxon>
        <taxon>Eurotiomycetidae</taxon>
        <taxon>Eurotiales</taxon>
        <taxon>Aspergillaceae</taxon>
        <taxon>Aspergillus</taxon>
        <taxon>Aspergillus subgen. Nidulantes</taxon>
    </lineage>
</organism>
<feature type="compositionally biased region" description="Basic and acidic residues" evidence="1">
    <location>
        <begin position="66"/>
        <end position="82"/>
    </location>
</feature>
<reference evidence="3" key="1">
    <citation type="journal article" date="2017" name="Genome Biol.">
        <title>Comparative genomics reveals high biological diversity and specific adaptations in the industrially and medically important fungal genus Aspergillus.</title>
        <authorList>
            <person name="de Vries R.P."/>
            <person name="Riley R."/>
            <person name="Wiebenga A."/>
            <person name="Aguilar-Osorio G."/>
            <person name="Amillis S."/>
            <person name="Uchima C.A."/>
            <person name="Anderluh G."/>
            <person name="Asadollahi M."/>
            <person name="Askin M."/>
            <person name="Barry K."/>
            <person name="Battaglia E."/>
            <person name="Bayram O."/>
            <person name="Benocci T."/>
            <person name="Braus-Stromeyer S.A."/>
            <person name="Caldana C."/>
            <person name="Canovas D."/>
            <person name="Cerqueira G.C."/>
            <person name="Chen F."/>
            <person name="Chen W."/>
            <person name="Choi C."/>
            <person name="Clum A."/>
            <person name="Dos Santos R.A."/>
            <person name="Damasio A.R."/>
            <person name="Diallinas G."/>
            <person name="Emri T."/>
            <person name="Fekete E."/>
            <person name="Flipphi M."/>
            <person name="Freyberg S."/>
            <person name="Gallo A."/>
            <person name="Gournas C."/>
            <person name="Habgood R."/>
            <person name="Hainaut M."/>
            <person name="Harispe M.L."/>
            <person name="Henrissat B."/>
            <person name="Hilden K.S."/>
            <person name="Hope R."/>
            <person name="Hossain A."/>
            <person name="Karabika E."/>
            <person name="Karaffa L."/>
            <person name="Karanyi Z."/>
            <person name="Krasevec N."/>
            <person name="Kuo A."/>
            <person name="Kusch H."/>
            <person name="LaButti K."/>
            <person name="Lagendijk E.L."/>
            <person name="Lapidus A."/>
            <person name="Levasseur A."/>
            <person name="Lindquist E."/>
            <person name="Lipzen A."/>
            <person name="Logrieco A.F."/>
            <person name="MacCabe A."/>
            <person name="Maekelae M.R."/>
            <person name="Malavazi I."/>
            <person name="Melin P."/>
            <person name="Meyer V."/>
            <person name="Mielnichuk N."/>
            <person name="Miskei M."/>
            <person name="Molnar A.P."/>
            <person name="Mule G."/>
            <person name="Ngan C.Y."/>
            <person name="Orejas M."/>
            <person name="Orosz E."/>
            <person name="Ouedraogo J.P."/>
            <person name="Overkamp K.M."/>
            <person name="Park H.-S."/>
            <person name="Perrone G."/>
            <person name="Piumi F."/>
            <person name="Punt P.J."/>
            <person name="Ram A.F."/>
            <person name="Ramon A."/>
            <person name="Rauscher S."/>
            <person name="Record E."/>
            <person name="Riano-Pachon D.M."/>
            <person name="Robert V."/>
            <person name="Roehrig J."/>
            <person name="Ruller R."/>
            <person name="Salamov A."/>
            <person name="Salih N.S."/>
            <person name="Samson R.A."/>
            <person name="Sandor E."/>
            <person name="Sanguinetti M."/>
            <person name="Schuetze T."/>
            <person name="Sepcic K."/>
            <person name="Shelest E."/>
            <person name="Sherlock G."/>
            <person name="Sophianopoulou V."/>
            <person name="Squina F.M."/>
            <person name="Sun H."/>
            <person name="Susca A."/>
            <person name="Todd R.B."/>
            <person name="Tsang A."/>
            <person name="Unkles S.E."/>
            <person name="van de Wiele N."/>
            <person name="van Rossen-Uffink D."/>
            <person name="Oliveira J.V."/>
            <person name="Vesth T.C."/>
            <person name="Visser J."/>
            <person name="Yu J.-H."/>
            <person name="Zhou M."/>
            <person name="Andersen M.R."/>
            <person name="Archer D.B."/>
            <person name="Baker S.E."/>
            <person name="Benoit I."/>
            <person name="Brakhage A.A."/>
            <person name="Braus G.H."/>
            <person name="Fischer R."/>
            <person name="Frisvad J.C."/>
            <person name="Goldman G.H."/>
            <person name="Houbraken J."/>
            <person name="Oakley B."/>
            <person name="Pocsi I."/>
            <person name="Scazzocchio C."/>
            <person name="Seiboth B."/>
            <person name="vanKuyk P.A."/>
            <person name="Wortman J."/>
            <person name="Dyer P.S."/>
            <person name="Grigoriev I.V."/>
        </authorList>
    </citation>
    <scope>NUCLEOTIDE SEQUENCE [LARGE SCALE GENOMIC DNA]</scope>
    <source>
        <strain evidence="3">CBS 593.65</strain>
    </source>
</reference>
<feature type="compositionally biased region" description="Basic residues" evidence="1">
    <location>
        <begin position="821"/>
        <end position="835"/>
    </location>
</feature>
<keyword evidence="3" id="KW-1185">Reference proteome</keyword>
<feature type="region of interest" description="Disordered" evidence="1">
    <location>
        <begin position="802"/>
        <end position="846"/>
    </location>
</feature>
<dbReference type="OrthoDB" id="5329403at2759"/>
<dbReference type="GeneID" id="63765521"/>
<feature type="compositionally biased region" description="Basic and acidic residues" evidence="1">
    <location>
        <begin position="122"/>
        <end position="149"/>
    </location>
</feature>
<dbReference type="STRING" id="1036612.A0A1L9TGV4"/>
<feature type="region of interest" description="Disordered" evidence="1">
    <location>
        <begin position="1"/>
        <end position="149"/>
    </location>
</feature>
<dbReference type="RefSeq" id="XP_040702431.1">
    <property type="nucleotide sequence ID" value="XM_040849448.1"/>
</dbReference>
<name>A0A1L9TGV4_9EURO</name>
<proteinExistence type="predicted"/>
<feature type="region of interest" description="Disordered" evidence="1">
    <location>
        <begin position="660"/>
        <end position="736"/>
    </location>
</feature>
<dbReference type="Proteomes" id="UP000184356">
    <property type="component" value="Unassembled WGS sequence"/>
</dbReference>
<evidence type="ECO:0008006" key="4">
    <source>
        <dbReference type="Google" id="ProtNLM"/>
    </source>
</evidence>
<accession>A0A1L9TGV4</accession>
<feature type="compositionally biased region" description="Pro residues" evidence="1">
    <location>
        <begin position="229"/>
        <end position="242"/>
    </location>
</feature>
<feature type="compositionally biased region" description="Polar residues" evidence="1">
    <location>
        <begin position="516"/>
        <end position="525"/>
    </location>
</feature>
<feature type="compositionally biased region" description="Basic residues" evidence="1">
    <location>
        <begin position="28"/>
        <end position="44"/>
    </location>
</feature>
<sequence length="907" mass="99030">MTTGIDTEVGKAVEEEGMSQVDGPSARKQSKKAEKKKKQKQKKQKEKEQKKNGCVKGVEEEEEEAQVEHVEGERPRDEKPGKPDTNGQDNDRPTNVSGVFVVYGDRGVLQSEPQPEQQLEQNEERGGRQHDHNQEHEHEHEDESQRELGHHEDKPICRVHGRMLCQFNAACCVHKPPVECGCPPRTSCCCIHHAGDCCYCGTDETAGGATQDEDDSKTISAAQSVAGPYTPPTPPMSTPPPAGKAIYNANAPRTANSTNKPIASPGNRSGVRVTVSPASPMKMLRADLENDLAAQASLELSKNLIDMLESNHMSDVKLILRSINNQFWPIVMTAHKCVLARSPLITSLLVGGEYYNEEITAVAGEDFIMIKSWEQVVHHLYGKPIMTLKTLKLITLEDFGYDPAAAADSEPEYPFSVQLAMLDMAIGYAVCGAFFYLTPVVDAGFGLVIDLLSWETVEQVLRCGLYTYKYMVVLPRPSWVEEAARQYGESDCHTQDVGEQGEAIKASDGDGDKTTNSDPKPNSENPHLPPAPAHTPTSDAIAVTSTKGLYPTRDLESDWSHRIVCASLDFAFKDIKPDFKLYSAAHSTTLPDRIPEFLKSSPASEPPAQTAQKNNNIQKPTTQTRSHPPSAAVANNPRLADVKFGSFPSLGLDPIAEEEAIDDNHEKEHENAIESQKSNEEDKPIEREDKEGLKNRAASDTLTPPSEKVGAGASDDRDAANADQTSPPAATTTPGPEVYIPSAILLTLGFHELLIAFSMLEKRGILTSELGQEIILEREARRQAALKNYATILVEKARTENASGANPATAGGGGVAEGSKKGKGRLKGKARKAQRQQKNTGGVDGVEKDTGDVEYVSLGAVHVPDEVKELGYREIYSSKMVRYPREDGEDRVGVETVLAREWVGYQC</sequence>
<protein>
    <recommendedName>
        <fullName evidence="4">BTB domain-containing protein</fullName>
    </recommendedName>
</protein>
<evidence type="ECO:0000313" key="2">
    <source>
        <dbReference type="EMBL" id="OJJ58625.1"/>
    </source>
</evidence>
<feature type="region of interest" description="Disordered" evidence="1">
    <location>
        <begin position="224"/>
        <end position="248"/>
    </location>
</feature>
<dbReference type="EMBL" id="KV878586">
    <property type="protein sequence ID" value="OJJ58625.1"/>
    <property type="molecule type" value="Genomic_DNA"/>
</dbReference>
<feature type="compositionally biased region" description="Polar residues" evidence="1">
    <location>
        <begin position="85"/>
        <end position="97"/>
    </location>
</feature>
<feature type="region of interest" description="Disordered" evidence="1">
    <location>
        <begin position="503"/>
        <end position="538"/>
    </location>
</feature>
<evidence type="ECO:0000256" key="1">
    <source>
        <dbReference type="SAM" id="MobiDB-lite"/>
    </source>
</evidence>
<gene>
    <name evidence="2" type="ORF">ASPSYDRAFT_57891</name>
</gene>
<feature type="compositionally biased region" description="Low complexity" evidence="1">
    <location>
        <begin position="725"/>
        <end position="736"/>
    </location>
</feature>
<dbReference type="AlphaFoldDB" id="A0A1L9TGV4"/>
<feature type="compositionally biased region" description="Basic and acidic residues" evidence="1">
    <location>
        <begin position="662"/>
        <end position="694"/>
    </location>
</feature>
<feature type="compositionally biased region" description="Polar residues" evidence="1">
    <location>
        <begin position="601"/>
        <end position="627"/>
    </location>
</feature>